<dbReference type="PRINTS" id="PR00722">
    <property type="entry name" value="CHYMOTRYPSIN"/>
</dbReference>
<dbReference type="KEGG" id="apln:108741721"/>
<keyword evidence="4 6" id="KW-0720">Serine protease</keyword>
<gene>
    <name evidence="9 10" type="primary">LOC108741721</name>
</gene>
<evidence type="ECO:0000256" key="3">
    <source>
        <dbReference type="ARBA" id="ARBA00022801"/>
    </source>
</evidence>
<feature type="domain" description="Peptidase S1" evidence="7">
    <location>
        <begin position="43"/>
        <end position="274"/>
    </location>
</feature>
<evidence type="ECO:0000313" key="10">
    <source>
        <dbReference type="RefSeq" id="XP_025835879.1"/>
    </source>
</evidence>
<dbReference type="PROSITE" id="PS00134">
    <property type="entry name" value="TRYPSIN_HIS"/>
    <property type="match status" value="1"/>
</dbReference>
<dbReference type="Proteomes" id="UP000192223">
    <property type="component" value="Unplaced"/>
</dbReference>
<reference evidence="9 10" key="1">
    <citation type="submission" date="2025-04" db="UniProtKB">
        <authorList>
            <consortium name="RefSeq"/>
        </authorList>
    </citation>
    <scope>IDENTIFICATION</scope>
    <source>
        <tissue evidence="9 10">Entire body</tissue>
    </source>
</reference>
<sequence length="278" mass="29679">MKEIVLIFTTFSLLTPYVTKIITAHETSHTGLKQFPPPEDIRIVGGNEAVPNTFPYQVALTRTNDESYLFCGGSLITRRYVLTAAHCLNDGLVSLVVILGAHNILQNESTQQRIRTSTFKIHELYTNETVENDLGMIYLPIPANLNRYVKLIALPLRADASNSFVGSEAIASGWGSNTGSAADASAVLLYITVPIIANDVCNITYGPYVTDSIICSGGAGNKGICYGDSGGPLVVNGKLVGVTSFLGYNGCEGGEPSGFSRVTSFLDWISANSDAVIS</sequence>
<evidence type="ECO:0000313" key="8">
    <source>
        <dbReference type="Proteomes" id="UP000192223"/>
    </source>
</evidence>
<proteinExistence type="inferred from homology"/>
<protein>
    <submittedName>
        <fullName evidence="9">Brachyurin-like isoform X1</fullName>
    </submittedName>
    <submittedName>
        <fullName evidence="10">Brachyurin-like isoform X2</fullName>
    </submittedName>
</protein>
<dbReference type="RefSeq" id="XP_025835879.1">
    <property type="nucleotide sequence ID" value="XM_025980094.1"/>
</dbReference>
<dbReference type="PROSITE" id="PS50240">
    <property type="entry name" value="TRYPSIN_DOM"/>
    <property type="match status" value="1"/>
</dbReference>
<dbReference type="InterPro" id="IPR009003">
    <property type="entry name" value="Peptidase_S1_PA"/>
</dbReference>
<dbReference type="InterPro" id="IPR033116">
    <property type="entry name" value="TRYPSIN_SER"/>
</dbReference>
<dbReference type="STRING" id="224129.A0A1W4X7N8"/>
<evidence type="ECO:0000256" key="2">
    <source>
        <dbReference type="ARBA" id="ARBA00022670"/>
    </source>
</evidence>
<dbReference type="InterPro" id="IPR001254">
    <property type="entry name" value="Trypsin_dom"/>
</dbReference>
<dbReference type="GO" id="GO:0004252">
    <property type="term" value="F:serine-type endopeptidase activity"/>
    <property type="evidence" value="ECO:0007669"/>
    <property type="project" value="InterPro"/>
</dbReference>
<dbReference type="SMART" id="SM00020">
    <property type="entry name" value="Tryp_SPc"/>
    <property type="match status" value="1"/>
</dbReference>
<evidence type="ECO:0000256" key="6">
    <source>
        <dbReference type="RuleBase" id="RU363034"/>
    </source>
</evidence>
<evidence type="ECO:0000256" key="5">
    <source>
        <dbReference type="ARBA" id="ARBA00023157"/>
    </source>
</evidence>
<keyword evidence="3 6" id="KW-0378">Hydrolase</keyword>
<organism evidence="8 9">
    <name type="scientific">Agrilus planipennis</name>
    <name type="common">Emerald ash borer</name>
    <name type="synonym">Agrilus marcopoli</name>
    <dbReference type="NCBI Taxonomy" id="224129"/>
    <lineage>
        <taxon>Eukaryota</taxon>
        <taxon>Metazoa</taxon>
        <taxon>Ecdysozoa</taxon>
        <taxon>Arthropoda</taxon>
        <taxon>Hexapoda</taxon>
        <taxon>Insecta</taxon>
        <taxon>Pterygota</taxon>
        <taxon>Neoptera</taxon>
        <taxon>Endopterygota</taxon>
        <taxon>Coleoptera</taxon>
        <taxon>Polyphaga</taxon>
        <taxon>Elateriformia</taxon>
        <taxon>Buprestoidea</taxon>
        <taxon>Buprestidae</taxon>
        <taxon>Agrilinae</taxon>
        <taxon>Agrilus</taxon>
    </lineage>
</organism>
<dbReference type="OrthoDB" id="60866at2759"/>
<dbReference type="AlphaFoldDB" id="A0A1W4X7N8"/>
<evidence type="ECO:0000256" key="1">
    <source>
        <dbReference type="ARBA" id="ARBA00007664"/>
    </source>
</evidence>
<dbReference type="PROSITE" id="PS00135">
    <property type="entry name" value="TRYPSIN_SER"/>
    <property type="match status" value="1"/>
</dbReference>
<dbReference type="GO" id="GO:0006508">
    <property type="term" value="P:proteolysis"/>
    <property type="evidence" value="ECO:0007669"/>
    <property type="project" value="UniProtKB-KW"/>
</dbReference>
<keyword evidence="2 6" id="KW-0645">Protease</keyword>
<dbReference type="Pfam" id="PF00089">
    <property type="entry name" value="Trypsin"/>
    <property type="match status" value="1"/>
</dbReference>
<comment type="similarity">
    <text evidence="1">Belongs to the peptidase S1 family.</text>
</comment>
<evidence type="ECO:0000313" key="9">
    <source>
        <dbReference type="RefSeq" id="XP_018332116.1"/>
    </source>
</evidence>
<dbReference type="FunFam" id="2.40.10.10:FF:000166">
    <property type="entry name" value="Trypsin"/>
    <property type="match status" value="1"/>
</dbReference>
<evidence type="ECO:0000259" key="7">
    <source>
        <dbReference type="PROSITE" id="PS50240"/>
    </source>
</evidence>
<dbReference type="InterPro" id="IPR018114">
    <property type="entry name" value="TRYPSIN_HIS"/>
</dbReference>
<dbReference type="RefSeq" id="XP_018332116.1">
    <property type="nucleotide sequence ID" value="XM_018476614.1"/>
</dbReference>
<dbReference type="PANTHER" id="PTHR24276:SF91">
    <property type="entry name" value="AT26814P-RELATED"/>
    <property type="match status" value="1"/>
</dbReference>
<keyword evidence="8" id="KW-1185">Reference proteome</keyword>
<dbReference type="InterPro" id="IPR001314">
    <property type="entry name" value="Peptidase_S1A"/>
</dbReference>
<dbReference type="SUPFAM" id="SSF50494">
    <property type="entry name" value="Trypsin-like serine proteases"/>
    <property type="match status" value="1"/>
</dbReference>
<evidence type="ECO:0000256" key="4">
    <source>
        <dbReference type="ARBA" id="ARBA00022825"/>
    </source>
</evidence>
<dbReference type="PANTHER" id="PTHR24276">
    <property type="entry name" value="POLYSERASE-RELATED"/>
    <property type="match status" value="1"/>
</dbReference>
<dbReference type="InterPro" id="IPR043504">
    <property type="entry name" value="Peptidase_S1_PA_chymotrypsin"/>
</dbReference>
<dbReference type="CDD" id="cd00190">
    <property type="entry name" value="Tryp_SPc"/>
    <property type="match status" value="1"/>
</dbReference>
<name>A0A1W4X7N8_AGRPL</name>
<dbReference type="Gene3D" id="2.40.10.10">
    <property type="entry name" value="Trypsin-like serine proteases"/>
    <property type="match status" value="2"/>
</dbReference>
<dbReference type="GeneID" id="108741721"/>
<dbReference type="InterPro" id="IPR050430">
    <property type="entry name" value="Peptidase_S1"/>
</dbReference>
<accession>A0A1W4X7N8</accession>
<keyword evidence="5" id="KW-1015">Disulfide bond</keyword>